<name>A0AAE1ZIA9_SCHME</name>
<evidence type="ECO:0000256" key="2">
    <source>
        <dbReference type="ARBA" id="ARBA00004922"/>
    </source>
</evidence>
<dbReference type="GO" id="GO:0008378">
    <property type="term" value="F:galactosyltransferase activity"/>
    <property type="evidence" value="ECO:0007669"/>
    <property type="project" value="TreeGrafter"/>
</dbReference>
<keyword evidence="9 11" id="KW-0472">Membrane</keyword>
<dbReference type="Proteomes" id="UP001292079">
    <property type="component" value="Unassembled WGS sequence"/>
</dbReference>
<dbReference type="InterPro" id="IPR027995">
    <property type="entry name" value="Galactosyl_T_N"/>
</dbReference>
<evidence type="ECO:0000313" key="14">
    <source>
        <dbReference type="EMBL" id="KAK4474526.1"/>
    </source>
</evidence>
<evidence type="ECO:0000256" key="6">
    <source>
        <dbReference type="ARBA" id="ARBA00022692"/>
    </source>
</evidence>
<keyword evidence="6 11" id="KW-0812">Transmembrane</keyword>
<dbReference type="InterPro" id="IPR029044">
    <property type="entry name" value="Nucleotide-diphossugar_trans"/>
</dbReference>
<feature type="transmembrane region" description="Helical" evidence="11">
    <location>
        <begin position="7"/>
        <end position="27"/>
    </location>
</feature>
<comment type="pathway">
    <text evidence="2 11">Protein modification; protein glycosylation.</text>
</comment>
<evidence type="ECO:0000256" key="9">
    <source>
        <dbReference type="ARBA" id="ARBA00023136"/>
    </source>
</evidence>
<dbReference type="EC" id="2.4.1.-" evidence="11"/>
<keyword evidence="15" id="KW-1185">Reference proteome</keyword>
<accession>A0AAE1ZIA9</accession>
<feature type="domain" description="Galactosyltransferase N-terminal" evidence="13">
    <location>
        <begin position="112"/>
        <end position="199"/>
    </location>
</feature>
<dbReference type="GO" id="GO:0005794">
    <property type="term" value="C:Golgi apparatus"/>
    <property type="evidence" value="ECO:0007669"/>
    <property type="project" value="TreeGrafter"/>
</dbReference>
<comment type="subcellular location">
    <subcellularLocation>
        <location evidence="1">Membrane</location>
        <topology evidence="1">Single-pass type II membrane protein</topology>
    </subcellularLocation>
</comment>
<evidence type="ECO:0000256" key="3">
    <source>
        <dbReference type="ARBA" id="ARBA00005735"/>
    </source>
</evidence>
<dbReference type="Pfam" id="PF02709">
    <property type="entry name" value="Glyco_transf_7C"/>
    <property type="match status" value="1"/>
</dbReference>
<comment type="similarity">
    <text evidence="3 11">Belongs to the glycosyltransferase 7 family.</text>
</comment>
<sequence>MKRIYCTFIFFICGPILFLCLLFRHWLSPSGMNNPQIHPKGDLKLGTLITNELSRLLRPDIPTVEDVADTVVRTWFKHQEEFCQKVLNGTHQLFKSKECQNSCLDLDKPYTRRIVIITPYRSRAEHLMKLIPRLVELLTKQKLCYLLIVAEQIDQQPFNKGVLMNTGFVEALNWLPFHCAIFHDVDLLPLNNEVDYTCSIYPKHLSLCVDKFQNRLPYIELIGGVLSMPLKAFLRVNGYSNLFWGWGAEDDDMYERLMINGIPVTRPDPNVAQFIMLKHKPSPAFHSALRTQILSFTKVRYRLDGINSLNYTLVESRIILYNQIHSLINNNVSTAADSSHKTNAFGSLTKSNYPILHLKIDVGRTLKCYIFFNSILQYNFPCLFTSYFCISIFQ</sequence>
<organism evidence="14 15">
    <name type="scientific">Schistosoma mekongi</name>
    <name type="common">Parasitic worm</name>
    <dbReference type="NCBI Taxonomy" id="38744"/>
    <lineage>
        <taxon>Eukaryota</taxon>
        <taxon>Metazoa</taxon>
        <taxon>Spiralia</taxon>
        <taxon>Lophotrochozoa</taxon>
        <taxon>Platyhelminthes</taxon>
        <taxon>Trematoda</taxon>
        <taxon>Digenea</taxon>
        <taxon>Strigeidida</taxon>
        <taxon>Schistosomatoidea</taxon>
        <taxon>Schistosomatidae</taxon>
        <taxon>Schistosoma</taxon>
    </lineage>
</organism>
<comment type="caution">
    <text evidence="14">The sequence shown here is derived from an EMBL/GenBank/DDBJ whole genome shotgun (WGS) entry which is preliminary data.</text>
</comment>
<dbReference type="GO" id="GO:0016020">
    <property type="term" value="C:membrane"/>
    <property type="evidence" value="ECO:0007669"/>
    <property type="project" value="UniProtKB-SubCell"/>
</dbReference>
<comment type="function">
    <text evidence="11">Catalyses the transfer of galactose onto proteins or lipids.</text>
</comment>
<keyword evidence="7 11" id="KW-0735">Signal-anchor</keyword>
<evidence type="ECO:0000313" key="15">
    <source>
        <dbReference type="Proteomes" id="UP001292079"/>
    </source>
</evidence>
<dbReference type="PRINTS" id="PR02050">
    <property type="entry name" value="B14GALTRFASE"/>
</dbReference>
<dbReference type="EMBL" id="JALJAT010000001">
    <property type="protein sequence ID" value="KAK4474526.1"/>
    <property type="molecule type" value="Genomic_DNA"/>
</dbReference>
<keyword evidence="8 11" id="KW-1133">Transmembrane helix</keyword>
<dbReference type="PANTHER" id="PTHR19300">
    <property type="entry name" value="BETA-1,4-GALACTOSYLTRANSFERASE"/>
    <property type="match status" value="1"/>
</dbReference>
<gene>
    <name evidence="14" type="ORF">MN116_001672</name>
</gene>
<protein>
    <recommendedName>
        <fullName evidence="11">Beta-1,4-galactosyltransferase</fullName>
        <ecNumber evidence="11">2.4.1.-</ecNumber>
    </recommendedName>
</protein>
<feature type="domain" description="Galactosyltransferase C-terminal" evidence="12">
    <location>
        <begin position="203"/>
        <end position="280"/>
    </location>
</feature>
<evidence type="ECO:0000256" key="4">
    <source>
        <dbReference type="ARBA" id="ARBA00022676"/>
    </source>
</evidence>
<proteinExistence type="inferred from homology"/>
<evidence type="ECO:0000256" key="11">
    <source>
        <dbReference type="RuleBase" id="RU368121"/>
    </source>
</evidence>
<keyword evidence="10 11" id="KW-0325">Glycoprotein</keyword>
<evidence type="ECO:0000256" key="10">
    <source>
        <dbReference type="ARBA" id="ARBA00023180"/>
    </source>
</evidence>
<dbReference type="InterPro" id="IPR027791">
    <property type="entry name" value="Galactosyl_T_C"/>
</dbReference>
<dbReference type="InterPro" id="IPR003859">
    <property type="entry name" value="Galactosyl_T"/>
</dbReference>
<evidence type="ECO:0000256" key="1">
    <source>
        <dbReference type="ARBA" id="ARBA00004606"/>
    </source>
</evidence>
<dbReference type="Pfam" id="PF13733">
    <property type="entry name" value="Glyco_transf_7N"/>
    <property type="match status" value="1"/>
</dbReference>
<dbReference type="GO" id="GO:0005975">
    <property type="term" value="P:carbohydrate metabolic process"/>
    <property type="evidence" value="ECO:0007669"/>
    <property type="project" value="InterPro"/>
</dbReference>
<dbReference type="AlphaFoldDB" id="A0AAE1ZIA9"/>
<evidence type="ECO:0000256" key="5">
    <source>
        <dbReference type="ARBA" id="ARBA00022679"/>
    </source>
</evidence>
<reference evidence="14" key="2">
    <citation type="journal article" date="2023" name="Infect Dis Poverty">
        <title>Chromosome-scale genome of the human blood fluke Schistosoma mekongi and its implications for public health.</title>
        <authorList>
            <person name="Zhou M."/>
            <person name="Xu L."/>
            <person name="Xu D."/>
            <person name="Chen W."/>
            <person name="Khan J."/>
            <person name="Hu Y."/>
            <person name="Huang H."/>
            <person name="Wei H."/>
            <person name="Zhang Y."/>
            <person name="Chusongsang P."/>
            <person name="Tanasarnprasert K."/>
            <person name="Hu X."/>
            <person name="Limpanont Y."/>
            <person name="Lv Z."/>
        </authorList>
    </citation>
    <scope>NUCLEOTIDE SEQUENCE</scope>
    <source>
        <strain evidence="14">LV_2022a</strain>
    </source>
</reference>
<keyword evidence="5 11" id="KW-0808">Transferase</keyword>
<dbReference type="PANTHER" id="PTHR19300:SF57">
    <property type="entry name" value="BETA-1,4-N-ACETYLGALACTOSAMINYLTRANSFERASE"/>
    <property type="match status" value="1"/>
</dbReference>
<reference evidence="14" key="1">
    <citation type="submission" date="2022-04" db="EMBL/GenBank/DDBJ databases">
        <authorList>
            <person name="Xu L."/>
            <person name="Lv Z."/>
        </authorList>
    </citation>
    <scope>NUCLEOTIDE SEQUENCE</scope>
    <source>
        <strain evidence="14">LV_2022a</strain>
    </source>
</reference>
<evidence type="ECO:0000259" key="13">
    <source>
        <dbReference type="Pfam" id="PF13733"/>
    </source>
</evidence>
<evidence type="ECO:0000256" key="8">
    <source>
        <dbReference type="ARBA" id="ARBA00022989"/>
    </source>
</evidence>
<evidence type="ECO:0000256" key="7">
    <source>
        <dbReference type="ARBA" id="ARBA00022968"/>
    </source>
</evidence>
<dbReference type="SUPFAM" id="SSF53448">
    <property type="entry name" value="Nucleotide-diphospho-sugar transferases"/>
    <property type="match status" value="1"/>
</dbReference>
<dbReference type="GO" id="GO:0033842">
    <property type="term" value="F:N-acetyl-beta-glucosaminyl-derivative 4-beta-N-acetylgalactosaminyltransferase activity"/>
    <property type="evidence" value="ECO:0007669"/>
    <property type="project" value="TreeGrafter"/>
</dbReference>
<keyword evidence="4 11" id="KW-0328">Glycosyltransferase</keyword>
<dbReference type="Gene3D" id="3.90.550.10">
    <property type="entry name" value="Spore Coat Polysaccharide Biosynthesis Protein SpsA, Chain A"/>
    <property type="match status" value="1"/>
</dbReference>
<dbReference type="GO" id="GO:0006688">
    <property type="term" value="P:glycosphingolipid biosynthetic process"/>
    <property type="evidence" value="ECO:0007669"/>
    <property type="project" value="TreeGrafter"/>
</dbReference>
<evidence type="ECO:0000259" key="12">
    <source>
        <dbReference type="Pfam" id="PF02709"/>
    </source>
</evidence>